<dbReference type="InterPro" id="IPR050071">
    <property type="entry name" value="Dehydroquinate_synthase"/>
</dbReference>
<dbReference type="GO" id="GO:0009423">
    <property type="term" value="P:chorismate biosynthetic process"/>
    <property type="evidence" value="ECO:0007669"/>
    <property type="project" value="UniProtKB-UniRule"/>
</dbReference>
<keyword evidence="15 18" id="KW-0057">Aromatic amino acid biosynthesis</keyword>
<evidence type="ECO:0000256" key="9">
    <source>
        <dbReference type="ARBA" id="ARBA00022490"/>
    </source>
</evidence>
<dbReference type="PIRSF" id="PIRSF001455">
    <property type="entry name" value="DHQ_synth"/>
    <property type="match status" value="1"/>
</dbReference>
<dbReference type="CDD" id="cd08195">
    <property type="entry name" value="DHQS"/>
    <property type="match status" value="1"/>
</dbReference>
<evidence type="ECO:0000313" key="22">
    <source>
        <dbReference type="Proteomes" id="UP000018466"/>
    </source>
</evidence>
<evidence type="ECO:0000256" key="1">
    <source>
        <dbReference type="ARBA" id="ARBA00001393"/>
    </source>
</evidence>
<comment type="pathway">
    <text evidence="5 18">Metabolic intermediate biosynthesis; chorismate biosynthesis; chorismate from D-erythrose 4-phosphate and phosphoenolpyruvate: step 2/7.</text>
</comment>
<evidence type="ECO:0000256" key="10">
    <source>
        <dbReference type="ARBA" id="ARBA00022605"/>
    </source>
</evidence>
<keyword evidence="14 18" id="KW-0520">NAD</keyword>
<feature type="domain" description="3-dehydroquinate synthase N-terminal" evidence="19">
    <location>
        <begin position="67"/>
        <end position="178"/>
    </location>
</feature>
<organism evidence="21 22">
    <name type="scientific">Stomatobaculum longum</name>
    <dbReference type="NCBI Taxonomy" id="796942"/>
    <lineage>
        <taxon>Bacteria</taxon>
        <taxon>Bacillati</taxon>
        <taxon>Bacillota</taxon>
        <taxon>Clostridia</taxon>
        <taxon>Lachnospirales</taxon>
        <taxon>Lachnospiraceae</taxon>
        <taxon>Stomatobaculum</taxon>
    </lineage>
</organism>
<keyword evidence="11 18" id="KW-0479">Metal-binding</keyword>
<keyword evidence="10 18" id="KW-0028">Amino-acid biosynthesis</keyword>
<reference evidence="21 22" key="1">
    <citation type="submission" date="2011-10" db="EMBL/GenBank/DDBJ databases">
        <title>The Genome Sequence of Lachnospiraceae bacterium ACC2.</title>
        <authorList>
            <consortium name="The Broad Institute Genome Sequencing Platform"/>
            <person name="Earl A."/>
            <person name="Ward D."/>
            <person name="Feldgarden M."/>
            <person name="Gevers D."/>
            <person name="Sizova M."/>
            <person name="Hazen A."/>
            <person name="Epstein S."/>
            <person name="Young S.K."/>
            <person name="Zeng Q."/>
            <person name="Gargeya S."/>
            <person name="Fitzgerald M."/>
            <person name="Haas B."/>
            <person name="Abouelleil A."/>
            <person name="Alvarado L."/>
            <person name="Arachchi H.M."/>
            <person name="Berlin A."/>
            <person name="Brown A."/>
            <person name="Chapman S.B."/>
            <person name="Chen Z."/>
            <person name="Dunbar C."/>
            <person name="Freedman E."/>
            <person name="Gearin G."/>
            <person name="Goldberg J."/>
            <person name="Griggs A."/>
            <person name="Gujja S."/>
            <person name="Heiman D."/>
            <person name="Howarth C."/>
            <person name="Larson L."/>
            <person name="Lui A."/>
            <person name="MacDonald P.J.P."/>
            <person name="Montmayeur A."/>
            <person name="Murphy C."/>
            <person name="Neiman D."/>
            <person name="Pearson M."/>
            <person name="Priest M."/>
            <person name="Roberts A."/>
            <person name="Saif S."/>
            <person name="Shea T."/>
            <person name="Shenoy N."/>
            <person name="Sisk P."/>
            <person name="Stolte C."/>
            <person name="Sykes S."/>
            <person name="Wortman J."/>
            <person name="Nusbaum C."/>
            <person name="Birren B."/>
        </authorList>
    </citation>
    <scope>NUCLEOTIDE SEQUENCE [LARGE SCALE GENOMIC DNA]</scope>
    <source>
        <strain evidence="21 22">ACC2</strain>
    </source>
</reference>
<dbReference type="InterPro" id="IPR030960">
    <property type="entry name" value="DHQS/DOIS_N"/>
</dbReference>
<evidence type="ECO:0000256" key="4">
    <source>
        <dbReference type="ARBA" id="ARBA00004496"/>
    </source>
</evidence>
<comment type="function">
    <text evidence="18">Catalyzes the conversion of 3-deoxy-D-arabino-heptulosonate 7-phosphate (DAHP) to dehydroquinate (DHQ).</text>
</comment>
<feature type="binding site" evidence="18">
    <location>
        <position position="184"/>
    </location>
    <ligand>
        <name>Zn(2+)</name>
        <dbReference type="ChEBI" id="CHEBI:29105"/>
    </ligand>
</feature>
<evidence type="ECO:0000256" key="17">
    <source>
        <dbReference type="ARBA" id="ARBA00023285"/>
    </source>
</evidence>
<dbReference type="RefSeq" id="WP_009532693.1">
    <property type="nucleotide sequence ID" value="NZ_JH590862.1"/>
</dbReference>
<dbReference type="Pfam" id="PF01761">
    <property type="entry name" value="DHQ_synthase"/>
    <property type="match status" value="1"/>
</dbReference>
<keyword evidence="17 18" id="KW-0170">Cobalt</keyword>
<evidence type="ECO:0000256" key="12">
    <source>
        <dbReference type="ARBA" id="ARBA00022741"/>
    </source>
</evidence>
<feature type="binding site" evidence="18">
    <location>
        <position position="142"/>
    </location>
    <ligand>
        <name>NAD(+)</name>
        <dbReference type="ChEBI" id="CHEBI:57540"/>
    </ligand>
</feature>
<dbReference type="GO" id="GO:0008652">
    <property type="term" value="P:amino acid biosynthetic process"/>
    <property type="evidence" value="ECO:0007669"/>
    <property type="project" value="UniProtKB-KW"/>
</dbReference>
<dbReference type="InterPro" id="IPR016037">
    <property type="entry name" value="DHQ_synth_AroB"/>
</dbReference>
<feature type="domain" description="3-dehydroquinate synthase C-terminal" evidence="20">
    <location>
        <begin position="181"/>
        <end position="315"/>
    </location>
</feature>
<comment type="catalytic activity">
    <reaction evidence="1 18">
        <text>7-phospho-2-dehydro-3-deoxy-D-arabino-heptonate = 3-dehydroquinate + phosphate</text>
        <dbReference type="Rhea" id="RHEA:21968"/>
        <dbReference type="ChEBI" id="CHEBI:32364"/>
        <dbReference type="ChEBI" id="CHEBI:43474"/>
        <dbReference type="ChEBI" id="CHEBI:58394"/>
        <dbReference type="EC" id="4.2.3.4"/>
    </reaction>
</comment>
<dbReference type="GO" id="GO:0005737">
    <property type="term" value="C:cytoplasm"/>
    <property type="evidence" value="ECO:0007669"/>
    <property type="project" value="UniProtKB-SubCell"/>
</dbReference>
<comment type="caution">
    <text evidence="21">The sequence shown here is derived from an EMBL/GenBank/DDBJ whole genome shotgun (WGS) entry which is preliminary data.</text>
</comment>
<comment type="cofactor">
    <cofactor evidence="18">
        <name>Co(2+)</name>
        <dbReference type="ChEBI" id="CHEBI:48828"/>
    </cofactor>
    <cofactor evidence="18">
        <name>Zn(2+)</name>
        <dbReference type="ChEBI" id="CHEBI:29105"/>
    </cofactor>
    <text evidence="18">Binds 1 divalent metal cation per subunit. Can use either Co(2+) or Zn(2+).</text>
</comment>
<dbReference type="PANTHER" id="PTHR43622:SF7">
    <property type="entry name" value="3-DEHYDROQUINATE SYNTHASE, CHLOROPLASTIC"/>
    <property type="match status" value="1"/>
</dbReference>
<dbReference type="GeneID" id="86940629"/>
<dbReference type="NCBIfam" id="TIGR01357">
    <property type="entry name" value="aroB"/>
    <property type="match status" value="1"/>
</dbReference>
<evidence type="ECO:0000256" key="14">
    <source>
        <dbReference type="ARBA" id="ARBA00023027"/>
    </source>
</evidence>
<dbReference type="SUPFAM" id="SSF56796">
    <property type="entry name" value="Dehydroquinate synthase-like"/>
    <property type="match status" value="1"/>
</dbReference>
<dbReference type="InterPro" id="IPR030963">
    <property type="entry name" value="DHQ_synth_fam"/>
</dbReference>
<evidence type="ECO:0000256" key="8">
    <source>
        <dbReference type="ARBA" id="ARBA00017684"/>
    </source>
</evidence>
<dbReference type="HAMAP" id="MF_00110">
    <property type="entry name" value="DHQ_synthase"/>
    <property type="match status" value="1"/>
</dbReference>
<dbReference type="Proteomes" id="UP000018466">
    <property type="component" value="Unassembled WGS sequence"/>
</dbReference>
<keyword evidence="16 18" id="KW-0456">Lyase</keyword>
<feature type="binding site" evidence="18">
    <location>
        <begin position="105"/>
        <end position="109"/>
    </location>
    <ligand>
        <name>NAD(+)</name>
        <dbReference type="ChEBI" id="CHEBI:57540"/>
    </ligand>
</feature>
<keyword evidence="9 18" id="KW-0963">Cytoplasm</keyword>
<evidence type="ECO:0000256" key="6">
    <source>
        <dbReference type="ARBA" id="ARBA00005412"/>
    </source>
</evidence>
<protein>
    <recommendedName>
        <fullName evidence="8 18">3-dehydroquinate synthase</fullName>
        <shortName evidence="18">DHQS</shortName>
        <ecNumber evidence="7 18">4.2.3.4</ecNumber>
    </recommendedName>
</protein>
<evidence type="ECO:0000256" key="2">
    <source>
        <dbReference type="ARBA" id="ARBA00001911"/>
    </source>
</evidence>
<dbReference type="Gene3D" id="1.20.1090.10">
    <property type="entry name" value="Dehydroquinate synthase-like - alpha domain"/>
    <property type="match status" value="1"/>
</dbReference>
<evidence type="ECO:0000313" key="21">
    <source>
        <dbReference type="EMBL" id="EHO17261.1"/>
    </source>
</evidence>
<comment type="subcellular location">
    <subcellularLocation>
        <location evidence="4 18">Cytoplasm</location>
    </subcellularLocation>
</comment>
<keyword evidence="12 18" id="KW-0547">Nucleotide-binding</keyword>
<gene>
    <name evidence="18" type="primary">aroB</name>
    <name evidence="21" type="ORF">HMPREF9623_00860</name>
</gene>
<dbReference type="EC" id="4.2.3.4" evidence="7 18"/>
<evidence type="ECO:0000256" key="16">
    <source>
        <dbReference type="ARBA" id="ARBA00023239"/>
    </source>
</evidence>
<comment type="caution">
    <text evidence="18">Lacks conserved residue(s) required for the propagation of feature annotation.</text>
</comment>
<evidence type="ECO:0000256" key="5">
    <source>
        <dbReference type="ARBA" id="ARBA00004661"/>
    </source>
</evidence>
<sequence>MEQVLVRASRVYEVIIGAGVLSELGLRTAALIRGRRAVIVTDSNVGPLYGEQAAETLRQEGFSVETFTFPAGEASKNPGTLLEVLTFFAKAELTRQDVVIALGGGVTGDLAGLAASLYLRGVPCVQVPTSLLAMVDSSVGGKTAVDLPEGKNLVGTFTQPYLVLCDSKALDTLAPEVFAEGMAEVIKYGMIRSRELLELLLRDEAAEELEHIIAQCVRLKRDVVAEDEQDFGERQILNFGHTLGHAIEREMNYKLFHGDCVAIGMALMTRALVRDDRCPESCEKILEKLLKKYQLPNNTELPSERILAAARADKKRRGENITLIEPNTLGNCVLVKTDFTELARLLELGR</sequence>
<dbReference type="EMBL" id="AGEL01000006">
    <property type="protein sequence ID" value="EHO17261.1"/>
    <property type="molecule type" value="Genomic_DNA"/>
</dbReference>
<dbReference type="FunFam" id="3.40.50.1970:FF:000007">
    <property type="entry name" value="Pentafunctional AROM polypeptide"/>
    <property type="match status" value="1"/>
</dbReference>
<accession>A0AA37DGI0</accession>
<dbReference type="GO" id="GO:0003856">
    <property type="term" value="F:3-dehydroquinate synthase activity"/>
    <property type="evidence" value="ECO:0007669"/>
    <property type="project" value="UniProtKB-UniRule"/>
</dbReference>
<evidence type="ECO:0000256" key="3">
    <source>
        <dbReference type="ARBA" id="ARBA00001947"/>
    </source>
</evidence>
<dbReference type="GO" id="GO:0009073">
    <property type="term" value="P:aromatic amino acid family biosynthetic process"/>
    <property type="evidence" value="ECO:0007669"/>
    <property type="project" value="UniProtKB-KW"/>
</dbReference>
<evidence type="ECO:0000259" key="20">
    <source>
        <dbReference type="Pfam" id="PF24621"/>
    </source>
</evidence>
<evidence type="ECO:0000256" key="15">
    <source>
        <dbReference type="ARBA" id="ARBA00023141"/>
    </source>
</evidence>
<feature type="binding site" evidence="18">
    <location>
        <position position="151"/>
    </location>
    <ligand>
        <name>NAD(+)</name>
        <dbReference type="ChEBI" id="CHEBI:57540"/>
    </ligand>
</feature>
<comment type="similarity">
    <text evidence="6 18">Belongs to the sugar phosphate cyclases superfamily. Dehydroquinate synthase family.</text>
</comment>
<dbReference type="Pfam" id="PF24621">
    <property type="entry name" value="DHQS_C"/>
    <property type="match status" value="1"/>
</dbReference>
<evidence type="ECO:0000256" key="13">
    <source>
        <dbReference type="ARBA" id="ARBA00022833"/>
    </source>
</evidence>
<evidence type="ECO:0000256" key="7">
    <source>
        <dbReference type="ARBA" id="ARBA00013031"/>
    </source>
</evidence>
<name>A0AA37DGI0_9FIRM</name>
<dbReference type="GO" id="GO:0000166">
    <property type="term" value="F:nucleotide binding"/>
    <property type="evidence" value="ECO:0007669"/>
    <property type="project" value="UniProtKB-KW"/>
</dbReference>
<feature type="binding site" evidence="18">
    <location>
        <position position="241"/>
    </location>
    <ligand>
        <name>Zn(2+)</name>
        <dbReference type="ChEBI" id="CHEBI:29105"/>
    </ligand>
</feature>
<evidence type="ECO:0000256" key="18">
    <source>
        <dbReference type="HAMAP-Rule" id="MF_00110"/>
    </source>
</evidence>
<dbReference type="AlphaFoldDB" id="A0AA37DGI0"/>
<comment type="cofactor">
    <cofactor evidence="2 18">
        <name>NAD(+)</name>
        <dbReference type="ChEBI" id="CHEBI:57540"/>
    </cofactor>
</comment>
<comment type="cofactor">
    <cofactor evidence="3">
        <name>Zn(2+)</name>
        <dbReference type="ChEBI" id="CHEBI:29105"/>
    </cofactor>
</comment>
<dbReference type="InterPro" id="IPR056179">
    <property type="entry name" value="DHQS_C"/>
</dbReference>
<keyword evidence="13 18" id="KW-0862">Zinc</keyword>
<keyword evidence="22" id="KW-1185">Reference proteome</keyword>
<feature type="binding site" evidence="18">
    <location>
        <position position="257"/>
    </location>
    <ligand>
        <name>Zn(2+)</name>
        <dbReference type="ChEBI" id="CHEBI:29105"/>
    </ligand>
</feature>
<evidence type="ECO:0000256" key="11">
    <source>
        <dbReference type="ARBA" id="ARBA00022723"/>
    </source>
</evidence>
<dbReference type="PANTHER" id="PTHR43622">
    <property type="entry name" value="3-DEHYDROQUINATE SYNTHASE"/>
    <property type="match status" value="1"/>
</dbReference>
<evidence type="ECO:0000259" key="19">
    <source>
        <dbReference type="Pfam" id="PF01761"/>
    </source>
</evidence>
<dbReference type="GO" id="GO:0046872">
    <property type="term" value="F:metal ion binding"/>
    <property type="evidence" value="ECO:0007669"/>
    <property type="project" value="UniProtKB-KW"/>
</dbReference>
<dbReference type="Gene3D" id="3.40.50.1970">
    <property type="match status" value="1"/>
</dbReference>
<proteinExistence type="inferred from homology"/>
<feature type="binding site" evidence="18">
    <location>
        <begin position="129"/>
        <end position="130"/>
    </location>
    <ligand>
        <name>NAD(+)</name>
        <dbReference type="ChEBI" id="CHEBI:57540"/>
    </ligand>
</feature>